<comment type="caution">
    <text evidence="1">The sequence shown here is derived from an EMBL/GenBank/DDBJ whole genome shotgun (WGS) entry which is preliminary data.</text>
</comment>
<evidence type="ECO:0000313" key="2">
    <source>
        <dbReference type="Proteomes" id="UP000620104"/>
    </source>
</evidence>
<name>A0A8H3TZS6_9TREE</name>
<dbReference type="AlphaFoldDB" id="A0A8H3TZS6"/>
<keyword evidence="2" id="KW-1185">Reference proteome</keyword>
<protein>
    <submittedName>
        <fullName evidence="1">Uncharacterized protein</fullName>
    </submittedName>
</protein>
<accession>A0A8H3TZS6</accession>
<evidence type="ECO:0000313" key="1">
    <source>
        <dbReference type="EMBL" id="GHJ89865.1"/>
    </source>
</evidence>
<dbReference type="EMBL" id="BLZA01000049">
    <property type="protein sequence ID" value="GHJ89865.1"/>
    <property type="molecule type" value="Genomic_DNA"/>
</dbReference>
<organism evidence="1 2">
    <name type="scientific">Naganishia liquefaciens</name>
    <dbReference type="NCBI Taxonomy" id="104408"/>
    <lineage>
        <taxon>Eukaryota</taxon>
        <taxon>Fungi</taxon>
        <taxon>Dikarya</taxon>
        <taxon>Basidiomycota</taxon>
        <taxon>Agaricomycotina</taxon>
        <taxon>Tremellomycetes</taxon>
        <taxon>Filobasidiales</taxon>
        <taxon>Filobasidiaceae</taxon>
        <taxon>Naganishia</taxon>
    </lineage>
</organism>
<dbReference type="Proteomes" id="UP000620104">
    <property type="component" value="Unassembled WGS sequence"/>
</dbReference>
<proteinExistence type="predicted"/>
<sequence>MAKKKSKRSGKPKTSHRKLVVTATIPALPRPYSTLITHDFSYVYQVSQPVAERCHLLVEPRKPSVAPPMMRIWDQQLRSIAEPCPLLVEPETIIPCAEKADSARTTHSLFEVSQSVAESCRVLIESRETIGCADETDSQLTTHSSCYPTLTTHSSSYPALTTHSSSEVSQSVAKRCRVLVEHQETIKSAEDAPNAETIAPLRPTSRLLDLPLELILHIASLVAQDHSRGLAAFYQTSASASYLVGESELYRIFVWRIQQGEGMSSFERFCQSSRAKSVQHLVIIGREAQNLERDALIQKIKETNGSTIKTVVYYDYRTQERHSRGVPMLQCLPAFTTDTSFDFTNALKALQLLTVTKGSRTYTWGNFSGELIVVAPEMVDSTVLQPFDGDAVNLRNITLITTVQAGVWSLALAAFCGQALAKSMREDGATEGSLTIQQLALHVPQADVSLYLVYTSPSVLSMEEGRAIALTFDHAYWETGNQSRPVCIVIEFAPDRHLFVALQARRVAWLYGEANRVNANRVTHQEAWSGNRDFACEIIDLTSV</sequence>
<reference evidence="1" key="1">
    <citation type="submission" date="2020-07" db="EMBL/GenBank/DDBJ databases">
        <title>Draft Genome Sequence of a Deep-Sea Yeast, Naganishia (Cryptococcus) liquefaciens strain N6.</title>
        <authorList>
            <person name="Han Y.W."/>
            <person name="Kajitani R."/>
            <person name="Morimoto H."/>
            <person name="Parhat M."/>
            <person name="Tsubouchi H."/>
            <person name="Bakenova O."/>
            <person name="Ogata M."/>
            <person name="Argunhan B."/>
            <person name="Aoki R."/>
            <person name="Kajiwara S."/>
            <person name="Itoh T."/>
            <person name="Iwasaki H."/>
        </authorList>
    </citation>
    <scope>NUCLEOTIDE SEQUENCE</scope>
    <source>
        <strain evidence="1">N6</strain>
    </source>
</reference>
<gene>
    <name evidence="1" type="ORF">NliqN6_6267</name>
</gene>